<feature type="compositionally biased region" description="Polar residues" evidence="1">
    <location>
        <begin position="107"/>
        <end position="119"/>
    </location>
</feature>
<protein>
    <submittedName>
        <fullName evidence="2">Uncharacterized protein</fullName>
    </submittedName>
</protein>
<comment type="caution">
    <text evidence="2">The sequence shown here is derived from an EMBL/GenBank/DDBJ whole genome shotgun (WGS) entry which is preliminary data.</text>
</comment>
<proteinExistence type="predicted"/>
<organism evidence="2 3">
    <name type="scientific">Steinernema hermaphroditum</name>
    <dbReference type="NCBI Taxonomy" id="289476"/>
    <lineage>
        <taxon>Eukaryota</taxon>
        <taxon>Metazoa</taxon>
        <taxon>Ecdysozoa</taxon>
        <taxon>Nematoda</taxon>
        <taxon>Chromadorea</taxon>
        <taxon>Rhabditida</taxon>
        <taxon>Tylenchina</taxon>
        <taxon>Panagrolaimomorpha</taxon>
        <taxon>Strongyloidoidea</taxon>
        <taxon>Steinernematidae</taxon>
        <taxon>Steinernema</taxon>
    </lineage>
</organism>
<name>A0AA39LZ51_9BILA</name>
<accession>A0AA39LZ51</accession>
<evidence type="ECO:0000313" key="3">
    <source>
        <dbReference type="Proteomes" id="UP001175271"/>
    </source>
</evidence>
<keyword evidence="3" id="KW-1185">Reference proteome</keyword>
<reference evidence="2" key="1">
    <citation type="submission" date="2023-06" db="EMBL/GenBank/DDBJ databases">
        <title>Genomic analysis of the entomopathogenic nematode Steinernema hermaphroditum.</title>
        <authorList>
            <person name="Schwarz E.M."/>
            <person name="Heppert J.K."/>
            <person name="Baniya A."/>
            <person name="Schwartz H.T."/>
            <person name="Tan C.-H."/>
            <person name="Antoshechkin I."/>
            <person name="Sternberg P.W."/>
            <person name="Goodrich-Blair H."/>
            <person name="Dillman A.R."/>
        </authorList>
    </citation>
    <scope>NUCLEOTIDE SEQUENCE</scope>
    <source>
        <strain evidence="2">PS9179</strain>
        <tissue evidence="2">Whole animal</tissue>
    </source>
</reference>
<evidence type="ECO:0000256" key="1">
    <source>
        <dbReference type="SAM" id="MobiDB-lite"/>
    </source>
</evidence>
<evidence type="ECO:0000313" key="2">
    <source>
        <dbReference type="EMBL" id="KAK0414634.1"/>
    </source>
</evidence>
<gene>
    <name evidence="2" type="ORF">QR680_011538</name>
</gene>
<sequence length="173" mass="18557">MTEEAAATSKEPAPVTMANATSSSVLETQMTTVIQREEFTTTLAAPAEVTSNVTATEELSTITIEGEPAPFVKKNSTAAALSTPEITSEAEPKSSTTTSVAPEKITSDNNTTEQPVTRSSTDIDLAVKHAGDGYNLFIFPIDDFYRCINDASRLYDNCVGCCRCYYDRGAGNY</sequence>
<dbReference type="EMBL" id="JAUCMV010000002">
    <property type="protein sequence ID" value="KAK0414634.1"/>
    <property type="molecule type" value="Genomic_DNA"/>
</dbReference>
<dbReference type="AlphaFoldDB" id="A0AA39LZ51"/>
<feature type="compositionally biased region" description="Polar residues" evidence="1">
    <location>
        <begin position="76"/>
        <end position="86"/>
    </location>
</feature>
<dbReference type="Proteomes" id="UP001175271">
    <property type="component" value="Unassembled WGS sequence"/>
</dbReference>
<feature type="region of interest" description="Disordered" evidence="1">
    <location>
        <begin position="76"/>
        <end position="119"/>
    </location>
</feature>
<feature type="region of interest" description="Disordered" evidence="1">
    <location>
        <begin position="1"/>
        <end position="23"/>
    </location>
</feature>